<dbReference type="EMBL" id="JAESVP010000007">
    <property type="protein sequence ID" value="MBL4929347.1"/>
    <property type="molecule type" value="Genomic_DNA"/>
</dbReference>
<dbReference type="InterPro" id="IPR036388">
    <property type="entry name" value="WH-like_DNA-bd_sf"/>
</dbReference>
<protein>
    <submittedName>
        <fullName evidence="1">Terminase small subunit</fullName>
    </submittedName>
</protein>
<evidence type="ECO:0000313" key="2">
    <source>
        <dbReference type="Proteomes" id="UP000619033"/>
    </source>
</evidence>
<organism evidence="1 2">
    <name type="scientific">Fuscibacter oryzae</name>
    <dbReference type="NCBI Taxonomy" id="2803939"/>
    <lineage>
        <taxon>Bacteria</taxon>
        <taxon>Pseudomonadati</taxon>
        <taxon>Pseudomonadota</taxon>
        <taxon>Alphaproteobacteria</taxon>
        <taxon>Rhodobacterales</taxon>
        <taxon>Paracoccaceae</taxon>
        <taxon>Fuscibacter</taxon>
    </lineage>
</organism>
<dbReference type="Proteomes" id="UP000619033">
    <property type="component" value="Unassembled WGS sequence"/>
</dbReference>
<comment type="caution">
    <text evidence="1">The sequence shown here is derived from an EMBL/GenBank/DDBJ whole genome shotgun (WGS) entry which is preliminary data.</text>
</comment>
<accession>A0A8J7MTI5</accession>
<name>A0A8J7MTI5_9RHOB</name>
<dbReference type="AlphaFoldDB" id="A0A8J7MTI5"/>
<keyword evidence="2" id="KW-1185">Reference proteome</keyword>
<gene>
    <name evidence="1" type="ORF">JI744_14665</name>
</gene>
<evidence type="ECO:0000313" key="1">
    <source>
        <dbReference type="EMBL" id="MBL4929347.1"/>
    </source>
</evidence>
<reference evidence="1" key="1">
    <citation type="submission" date="2021-01" db="EMBL/GenBank/DDBJ databases">
        <title>Genome seq and assembly of Tabrizicola sp. KVB23.</title>
        <authorList>
            <person name="Chhetri G."/>
        </authorList>
    </citation>
    <scope>NUCLEOTIDE SEQUENCE</scope>
    <source>
        <strain evidence="1">KVB23</strain>
    </source>
</reference>
<proteinExistence type="predicted"/>
<dbReference type="Gene3D" id="1.10.10.10">
    <property type="entry name" value="Winged helix-like DNA-binding domain superfamily/Winged helix DNA-binding domain"/>
    <property type="match status" value="1"/>
</dbReference>
<sequence length="148" mass="16494">MGVSLPTINAWVAKGCPIVEEGGRGRSWKLNTEAVRRWREDLVVEDSSGGDRDNMASLDRRLKMVQVEREELALAKDKGKVAPVEQFEQTMISVFAKVRAKMRMLPPRVALLLVGQTDEATIRAIMAREIDDALRDLGTVTLTDEDEG</sequence>